<comment type="caution">
    <text evidence="4">The sequence shown here is derived from an EMBL/GenBank/DDBJ whole genome shotgun (WGS) entry which is preliminary data.</text>
</comment>
<dbReference type="RefSeq" id="WP_353897776.1">
    <property type="nucleotide sequence ID" value="NZ_JBEVCJ010000039.1"/>
</dbReference>
<dbReference type="InterPro" id="IPR044084">
    <property type="entry name" value="AvModA-like_subst-bd"/>
</dbReference>
<dbReference type="InterPro" id="IPR050682">
    <property type="entry name" value="ModA/WtpA"/>
</dbReference>
<dbReference type="SUPFAM" id="SSF53850">
    <property type="entry name" value="Periplasmic binding protein-like II"/>
    <property type="match status" value="1"/>
</dbReference>
<dbReference type="CDD" id="cd13539">
    <property type="entry name" value="PBP2_AvModA"/>
    <property type="match status" value="1"/>
</dbReference>
<evidence type="ECO:0000313" key="4">
    <source>
        <dbReference type="EMBL" id="MET1257194.1"/>
    </source>
</evidence>
<dbReference type="EMBL" id="JBEVCJ010000039">
    <property type="protein sequence ID" value="MET1257194.1"/>
    <property type="molecule type" value="Genomic_DNA"/>
</dbReference>
<organism evidence="4 5">
    <name type="scientific">Aliikangiella maris</name>
    <dbReference type="NCBI Taxonomy" id="3162458"/>
    <lineage>
        <taxon>Bacteria</taxon>
        <taxon>Pseudomonadati</taxon>
        <taxon>Pseudomonadota</taxon>
        <taxon>Gammaproteobacteria</taxon>
        <taxon>Oceanospirillales</taxon>
        <taxon>Pleioneaceae</taxon>
        <taxon>Aliikangiella</taxon>
    </lineage>
</organism>
<dbReference type="PANTHER" id="PTHR30632:SF14">
    <property type="entry name" value="TUNGSTATE_MOLYBDATE_CHROMATE-BINDING PROTEIN MODA"/>
    <property type="match status" value="1"/>
</dbReference>
<keyword evidence="2" id="KW-0479">Metal-binding</keyword>
<dbReference type="PIRSF" id="PIRSF004846">
    <property type="entry name" value="ModA"/>
    <property type="match status" value="1"/>
</dbReference>
<reference evidence="4 5" key="1">
    <citation type="submission" date="2024-06" db="EMBL/GenBank/DDBJ databases">
        <authorList>
            <person name="Li F."/>
        </authorList>
    </citation>
    <scope>NUCLEOTIDE SEQUENCE [LARGE SCALE GENOMIC DNA]</scope>
    <source>
        <strain evidence="4 5">GXAS 311</strain>
    </source>
</reference>
<dbReference type="PANTHER" id="PTHR30632">
    <property type="entry name" value="MOLYBDATE-BINDING PERIPLASMIC PROTEIN"/>
    <property type="match status" value="1"/>
</dbReference>
<protein>
    <submittedName>
        <fullName evidence="4">Molybdate ABC transporter substrate-binding protein</fullName>
    </submittedName>
</protein>
<keyword evidence="3" id="KW-0732">Signal</keyword>
<sequence length="261" mass="29151">MKVTLIFFSFLLGVGSHSLRAETVNIAVASNFAKPMQAIVSQFMHQTPHQAKLSYASSGKIYAQIIHGAPFDIFLSADQAKPLALEQQQRIVNNTRQTYAIGRLALWSNYPQQQKIRAQSLSKSTLNKIAVANPDIAPYGAAAIEVLNHLKLYSTVKSRLIYGENIAQTFQFVSSRNADLGFISLSQVWYKGHLTHGSVWPIPTELHAPIKQDLVLLKRAKHNQAAQAMLTFLQSEQAQQIITDYGYLRVQQESNHHDAIN</sequence>
<dbReference type="Proteomes" id="UP001548189">
    <property type="component" value="Unassembled WGS sequence"/>
</dbReference>
<proteinExistence type="inferred from homology"/>
<accession>A0ABV2BZ50</accession>
<evidence type="ECO:0000256" key="3">
    <source>
        <dbReference type="ARBA" id="ARBA00022729"/>
    </source>
</evidence>
<gene>
    <name evidence="4" type="primary">modA</name>
    <name evidence="4" type="ORF">ABVT43_18765</name>
</gene>
<dbReference type="Gene3D" id="3.40.190.10">
    <property type="entry name" value="Periplasmic binding protein-like II"/>
    <property type="match status" value="2"/>
</dbReference>
<keyword evidence="5" id="KW-1185">Reference proteome</keyword>
<evidence type="ECO:0000313" key="5">
    <source>
        <dbReference type="Proteomes" id="UP001548189"/>
    </source>
</evidence>
<comment type="similarity">
    <text evidence="1">Belongs to the bacterial solute-binding protein ModA family.</text>
</comment>
<name>A0ABV2BZ50_9GAMM</name>
<dbReference type="Pfam" id="PF13531">
    <property type="entry name" value="SBP_bac_11"/>
    <property type="match status" value="1"/>
</dbReference>
<evidence type="ECO:0000256" key="1">
    <source>
        <dbReference type="ARBA" id="ARBA00009175"/>
    </source>
</evidence>
<dbReference type="NCBIfam" id="TIGR01256">
    <property type="entry name" value="modA"/>
    <property type="match status" value="1"/>
</dbReference>
<dbReference type="InterPro" id="IPR005950">
    <property type="entry name" value="ModA"/>
</dbReference>
<evidence type="ECO:0000256" key="2">
    <source>
        <dbReference type="ARBA" id="ARBA00022723"/>
    </source>
</evidence>